<keyword evidence="5 7" id="KW-0009">Actin-binding</keyword>
<protein>
    <recommendedName>
        <fullName evidence="7">F-actin-capping protein subunit beta</fullName>
    </recommendedName>
</protein>
<dbReference type="GO" id="GO:0000902">
    <property type="term" value="P:cell morphogenesis"/>
    <property type="evidence" value="ECO:0007669"/>
    <property type="project" value="TreeGrafter"/>
</dbReference>
<comment type="function">
    <text evidence="7">F-actin-capping proteins bind in a Ca(2+)-independent manner to the fast growing ends of actin filaments (barbed end) thereby blocking the exchange of subunits at these ends. Unlike other capping proteins (such as gelsolin and severin), these proteins do not sever actin filaments.</text>
</comment>
<gene>
    <name evidence="8" type="ORF">TrVE_jg3930</name>
</gene>
<evidence type="ECO:0000256" key="1">
    <source>
        <dbReference type="ARBA" id="ARBA00004245"/>
    </source>
</evidence>
<evidence type="ECO:0000256" key="2">
    <source>
        <dbReference type="ARBA" id="ARBA00006039"/>
    </source>
</evidence>
<dbReference type="GO" id="GO:0051015">
    <property type="term" value="F:actin filament binding"/>
    <property type="evidence" value="ECO:0007669"/>
    <property type="project" value="TreeGrafter"/>
</dbReference>
<organism evidence="8 9">
    <name type="scientific">Triparma verrucosa</name>
    <dbReference type="NCBI Taxonomy" id="1606542"/>
    <lineage>
        <taxon>Eukaryota</taxon>
        <taxon>Sar</taxon>
        <taxon>Stramenopiles</taxon>
        <taxon>Ochrophyta</taxon>
        <taxon>Bolidophyceae</taxon>
        <taxon>Parmales</taxon>
        <taxon>Triparmaceae</taxon>
        <taxon>Triparma</taxon>
    </lineage>
</organism>
<dbReference type="Gene3D" id="1.20.58.570">
    <property type="match status" value="1"/>
</dbReference>
<evidence type="ECO:0000256" key="6">
    <source>
        <dbReference type="ARBA" id="ARBA00023212"/>
    </source>
</evidence>
<dbReference type="PRINTS" id="PR00192">
    <property type="entry name" value="FACTINCAPB"/>
</dbReference>
<evidence type="ECO:0000256" key="4">
    <source>
        <dbReference type="ARBA" id="ARBA00022490"/>
    </source>
</evidence>
<comment type="similarity">
    <text evidence="2 7">Belongs to the F-actin-capping protein beta subunit family.</text>
</comment>
<dbReference type="InterPro" id="IPR043175">
    <property type="entry name" value="CAPZB_N"/>
</dbReference>
<comment type="subunit">
    <text evidence="7">Heterodimer of an alpha and a beta subunit.</text>
</comment>
<proteinExistence type="inferred from homology"/>
<dbReference type="FunFam" id="1.20.58.570:FF:000001">
    <property type="entry name" value="F-actin-capping protein subunit beta"/>
    <property type="match status" value="1"/>
</dbReference>
<evidence type="ECO:0000313" key="9">
    <source>
        <dbReference type="Proteomes" id="UP001165160"/>
    </source>
</evidence>
<dbReference type="EMBL" id="BRXX01000238">
    <property type="protein sequence ID" value="GMH99776.1"/>
    <property type="molecule type" value="Genomic_DNA"/>
</dbReference>
<keyword evidence="6 7" id="KW-0206">Cytoskeleton</keyword>
<dbReference type="InterPro" id="IPR001698">
    <property type="entry name" value="CAPZB"/>
</dbReference>
<keyword evidence="3 7" id="KW-0117">Actin capping</keyword>
<evidence type="ECO:0000256" key="5">
    <source>
        <dbReference type="ARBA" id="ARBA00023203"/>
    </source>
</evidence>
<dbReference type="PANTHER" id="PTHR10619">
    <property type="entry name" value="F-ACTIN-CAPPING PROTEIN SUBUNIT BETA"/>
    <property type="match status" value="1"/>
</dbReference>
<evidence type="ECO:0000256" key="7">
    <source>
        <dbReference type="RuleBase" id="RU365078"/>
    </source>
</evidence>
<sequence>MSGLVDAADPIALSLNIMRRLPPNRIEQNLSGLLNLCPKMTDELLQRVDQPLETSTGTGRPFILSDYNRDGDSYRSPWTNEYAPQIDDGFKPSQKLRALEVQANEIFDSYRELYYEGGISSAYLWDLEEQEGGFAGCFLIKKDVTEDKYVKKGSWNSIHVVEASPPSNGKSTYKLTTTIMVNMDTTGRECGATNLAGSMTRQTEQTTVVNDTTSPHLTNIGKMIEDMEIEMRSNMHGLYLLKTSQVVNNVRTAYMGPKQGTDHTKILSESVAKHGAQRKIDSES</sequence>
<accession>A0A9W7BYB9</accession>
<dbReference type="PANTHER" id="PTHR10619:SF0">
    <property type="entry name" value="F-ACTIN-CAPPING PROTEIN SUBUNIT BETA ISOFORMS 1 AND 2"/>
    <property type="match status" value="1"/>
</dbReference>
<dbReference type="AlphaFoldDB" id="A0A9W7BYB9"/>
<keyword evidence="9" id="KW-1185">Reference proteome</keyword>
<dbReference type="GO" id="GO:0051016">
    <property type="term" value="P:barbed-end actin filament capping"/>
    <property type="evidence" value="ECO:0007669"/>
    <property type="project" value="UniProtKB-UniRule"/>
</dbReference>
<reference evidence="9" key="1">
    <citation type="journal article" date="2023" name="Commun. Biol.">
        <title>Genome analysis of Parmales, the sister group of diatoms, reveals the evolutionary specialization of diatoms from phago-mixotrophs to photoautotrophs.</title>
        <authorList>
            <person name="Ban H."/>
            <person name="Sato S."/>
            <person name="Yoshikawa S."/>
            <person name="Yamada K."/>
            <person name="Nakamura Y."/>
            <person name="Ichinomiya M."/>
            <person name="Sato N."/>
            <person name="Blanc-Mathieu R."/>
            <person name="Endo H."/>
            <person name="Kuwata A."/>
            <person name="Ogata H."/>
        </authorList>
    </citation>
    <scope>NUCLEOTIDE SEQUENCE [LARGE SCALE GENOMIC DNA]</scope>
    <source>
        <strain evidence="9">NIES 3699</strain>
    </source>
</reference>
<keyword evidence="4 7" id="KW-0963">Cytoplasm</keyword>
<dbReference type="SUPFAM" id="SSF90096">
    <property type="entry name" value="Subunits of heterodimeric actin filament capping protein Capz"/>
    <property type="match status" value="1"/>
</dbReference>
<dbReference type="Proteomes" id="UP001165160">
    <property type="component" value="Unassembled WGS sequence"/>
</dbReference>
<comment type="subcellular location">
    <subcellularLocation>
        <location evidence="1 7">Cytoplasm</location>
        <location evidence="1 7">Cytoskeleton</location>
    </subcellularLocation>
</comment>
<comment type="caution">
    <text evidence="8">The sequence shown here is derived from an EMBL/GenBank/DDBJ whole genome shotgun (WGS) entry which is preliminary data.</text>
</comment>
<dbReference type="InterPro" id="IPR042276">
    <property type="entry name" value="CapZ_alpha/beta_2"/>
</dbReference>
<dbReference type="GO" id="GO:0008290">
    <property type="term" value="C:F-actin capping protein complex"/>
    <property type="evidence" value="ECO:0007669"/>
    <property type="project" value="UniProtKB-UniRule"/>
</dbReference>
<dbReference type="InterPro" id="IPR037282">
    <property type="entry name" value="CapZ_alpha/beta"/>
</dbReference>
<name>A0A9W7BYB9_9STRA</name>
<dbReference type="Gene3D" id="3.90.1150.210">
    <property type="entry name" value="F-actin capping protein, beta subunit"/>
    <property type="match status" value="1"/>
</dbReference>
<dbReference type="Pfam" id="PF01115">
    <property type="entry name" value="F_actin_cap_B"/>
    <property type="match status" value="1"/>
</dbReference>
<evidence type="ECO:0000313" key="8">
    <source>
        <dbReference type="EMBL" id="GMH99776.1"/>
    </source>
</evidence>
<evidence type="ECO:0000256" key="3">
    <source>
        <dbReference type="ARBA" id="ARBA00022467"/>
    </source>
</evidence>